<dbReference type="Proteomes" id="UP001055811">
    <property type="component" value="Linkage Group LG02"/>
</dbReference>
<comment type="caution">
    <text evidence="1">The sequence shown here is derived from an EMBL/GenBank/DDBJ whole genome shotgun (WGS) entry which is preliminary data.</text>
</comment>
<reference evidence="1 2" key="2">
    <citation type="journal article" date="2022" name="Mol. Ecol. Resour.">
        <title>The genomes of chicory, endive, great burdock and yacon provide insights into Asteraceae paleo-polyploidization history and plant inulin production.</title>
        <authorList>
            <person name="Fan W."/>
            <person name="Wang S."/>
            <person name="Wang H."/>
            <person name="Wang A."/>
            <person name="Jiang F."/>
            <person name="Liu H."/>
            <person name="Zhao H."/>
            <person name="Xu D."/>
            <person name="Zhang Y."/>
        </authorList>
    </citation>
    <scope>NUCLEOTIDE SEQUENCE [LARGE SCALE GENOMIC DNA]</scope>
    <source>
        <strain evidence="2">cv. Punajuju</strain>
        <tissue evidence="1">Leaves</tissue>
    </source>
</reference>
<proteinExistence type="predicted"/>
<dbReference type="EMBL" id="CM042010">
    <property type="protein sequence ID" value="KAI3780141.1"/>
    <property type="molecule type" value="Genomic_DNA"/>
</dbReference>
<organism evidence="1 2">
    <name type="scientific">Cichorium intybus</name>
    <name type="common">Chicory</name>
    <dbReference type="NCBI Taxonomy" id="13427"/>
    <lineage>
        <taxon>Eukaryota</taxon>
        <taxon>Viridiplantae</taxon>
        <taxon>Streptophyta</taxon>
        <taxon>Embryophyta</taxon>
        <taxon>Tracheophyta</taxon>
        <taxon>Spermatophyta</taxon>
        <taxon>Magnoliopsida</taxon>
        <taxon>eudicotyledons</taxon>
        <taxon>Gunneridae</taxon>
        <taxon>Pentapetalae</taxon>
        <taxon>asterids</taxon>
        <taxon>campanulids</taxon>
        <taxon>Asterales</taxon>
        <taxon>Asteraceae</taxon>
        <taxon>Cichorioideae</taxon>
        <taxon>Cichorieae</taxon>
        <taxon>Cichoriinae</taxon>
        <taxon>Cichorium</taxon>
    </lineage>
</organism>
<name>A0ACB9GA88_CICIN</name>
<accession>A0ACB9GA88</accession>
<sequence length="122" mass="12920">MDRFFMDCCRRKRHPHACVCLGCASQKTGPGDGVLEGVVGSGLGEPSDDGRAPVKEEGIGEVAGCSLTVEDGGSRSEEHYQKERFGLGRRLLLDLEETRCGAGLNSASRSRPAGKEAAVVEV</sequence>
<evidence type="ECO:0000313" key="1">
    <source>
        <dbReference type="EMBL" id="KAI3780141.1"/>
    </source>
</evidence>
<protein>
    <submittedName>
        <fullName evidence="1">Uncharacterized protein</fullName>
    </submittedName>
</protein>
<gene>
    <name evidence="1" type="ORF">L2E82_10087</name>
</gene>
<evidence type="ECO:0000313" key="2">
    <source>
        <dbReference type="Proteomes" id="UP001055811"/>
    </source>
</evidence>
<reference evidence="2" key="1">
    <citation type="journal article" date="2022" name="Mol. Ecol. Resour.">
        <title>The genomes of chicory, endive, great burdock and yacon provide insights into Asteraceae palaeo-polyploidization history and plant inulin production.</title>
        <authorList>
            <person name="Fan W."/>
            <person name="Wang S."/>
            <person name="Wang H."/>
            <person name="Wang A."/>
            <person name="Jiang F."/>
            <person name="Liu H."/>
            <person name="Zhao H."/>
            <person name="Xu D."/>
            <person name="Zhang Y."/>
        </authorList>
    </citation>
    <scope>NUCLEOTIDE SEQUENCE [LARGE SCALE GENOMIC DNA]</scope>
    <source>
        <strain evidence="2">cv. Punajuju</strain>
    </source>
</reference>
<keyword evidence="2" id="KW-1185">Reference proteome</keyword>